<comment type="caution">
    <text evidence="1">The sequence shown here is derived from an EMBL/GenBank/DDBJ whole genome shotgun (WGS) entry which is preliminary data.</text>
</comment>
<dbReference type="EMBL" id="MU277216">
    <property type="protein sequence ID" value="KAI0060855.1"/>
    <property type="molecule type" value="Genomic_DNA"/>
</dbReference>
<evidence type="ECO:0000313" key="2">
    <source>
        <dbReference type="Proteomes" id="UP000814140"/>
    </source>
</evidence>
<organism evidence="1 2">
    <name type="scientific">Artomyces pyxidatus</name>
    <dbReference type="NCBI Taxonomy" id="48021"/>
    <lineage>
        <taxon>Eukaryota</taxon>
        <taxon>Fungi</taxon>
        <taxon>Dikarya</taxon>
        <taxon>Basidiomycota</taxon>
        <taxon>Agaricomycotina</taxon>
        <taxon>Agaricomycetes</taxon>
        <taxon>Russulales</taxon>
        <taxon>Auriscalpiaceae</taxon>
        <taxon>Artomyces</taxon>
    </lineage>
</organism>
<keyword evidence="2" id="KW-1185">Reference proteome</keyword>
<gene>
    <name evidence="1" type="ORF">BV25DRAFT_1827411</name>
</gene>
<name>A0ACB8SY25_9AGAM</name>
<reference evidence="1" key="2">
    <citation type="journal article" date="2022" name="New Phytol.">
        <title>Evolutionary transition to the ectomycorrhizal habit in the genomes of a hyperdiverse lineage of mushroom-forming fungi.</title>
        <authorList>
            <person name="Looney B."/>
            <person name="Miyauchi S."/>
            <person name="Morin E."/>
            <person name="Drula E."/>
            <person name="Courty P.E."/>
            <person name="Kohler A."/>
            <person name="Kuo A."/>
            <person name="LaButti K."/>
            <person name="Pangilinan J."/>
            <person name="Lipzen A."/>
            <person name="Riley R."/>
            <person name="Andreopoulos W."/>
            <person name="He G."/>
            <person name="Johnson J."/>
            <person name="Nolan M."/>
            <person name="Tritt A."/>
            <person name="Barry K.W."/>
            <person name="Grigoriev I.V."/>
            <person name="Nagy L.G."/>
            <person name="Hibbett D."/>
            <person name="Henrissat B."/>
            <person name="Matheny P.B."/>
            <person name="Labbe J."/>
            <person name="Martin F.M."/>
        </authorList>
    </citation>
    <scope>NUCLEOTIDE SEQUENCE</scope>
    <source>
        <strain evidence="1">HHB10654</strain>
    </source>
</reference>
<protein>
    <submittedName>
        <fullName evidence="1">Uncharacterized protein</fullName>
    </submittedName>
</protein>
<reference evidence="1" key="1">
    <citation type="submission" date="2021-03" db="EMBL/GenBank/DDBJ databases">
        <authorList>
            <consortium name="DOE Joint Genome Institute"/>
            <person name="Ahrendt S."/>
            <person name="Looney B.P."/>
            <person name="Miyauchi S."/>
            <person name="Morin E."/>
            <person name="Drula E."/>
            <person name="Courty P.E."/>
            <person name="Chicoki N."/>
            <person name="Fauchery L."/>
            <person name="Kohler A."/>
            <person name="Kuo A."/>
            <person name="Labutti K."/>
            <person name="Pangilinan J."/>
            <person name="Lipzen A."/>
            <person name="Riley R."/>
            <person name="Andreopoulos W."/>
            <person name="He G."/>
            <person name="Johnson J."/>
            <person name="Barry K.W."/>
            <person name="Grigoriev I.V."/>
            <person name="Nagy L."/>
            <person name="Hibbett D."/>
            <person name="Henrissat B."/>
            <person name="Matheny P.B."/>
            <person name="Labbe J."/>
            <person name="Martin F."/>
        </authorList>
    </citation>
    <scope>NUCLEOTIDE SEQUENCE</scope>
    <source>
        <strain evidence="1">HHB10654</strain>
    </source>
</reference>
<proteinExistence type="predicted"/>
<sequence>MSQSDRNGKQYWYPNMGNADIIASLDNWGLTVTQQQLLKPTADFVTNVYSTCVQQVMGLSEEDLEEPLQAALASLDEQGTDIYASGLNVNLITYHITRFANAAQVPDFSIKDLYFPTPERTRLILSAFINFVKFSEECLPMVMSLRDRSTALVQERDQVVDELGRVQAQLARLKATRADDEPRCEELRTENAAITAQLIATKDIQTILLKDIEALKSEKATLNQRKESLNSDTALATDAVTRIRSRIVQSPERIKRTITTMGTTANEDKKTLAAQEAKTRDLQAKVTALLNIEKDVRACVEQLQSIEKEVRSLEASQKELADTRDSLDDKRIERTELELRSERGQKQLSNAQEKLERAQRHAEDKRQASQQAIERLQREYEDMALERRDNDKHVEELRGEADEVERKMAEHLKRSEAELHELLAEYWKLRHETEVYMETLANKLGMQVSSV</sequence>
<evidence type="ECO:0000313" key="1">
    <source>
        <dbReference type="EMBL" id="KAI0060855.1"/>
    </source>
</evidence>
<accession>A0ACB8SY25</accession>
<dbReference type="Proteomes" id="UP000814140">
    <property type="component" value="Unassembled WGS sequence"/>
</dbReference>